<evidence type="ECO:0000313" key="6">
    <source>
        <dbReference type="EMBL" id="QDV68502.1"/>
    </source>
</evidence>
<dbReference type="AlphaFoldDB" id="A0A518JSI5"/>
<dbReference type="Gene3D" id="3.30.1370.130">
    <property type="match status" value="1"/>
</dbReference>
<evidence type="ECO:0000256" key="1">
    <source>
        <dbReference type="ARBA" id="ARBA00004370"/>
    </source>
</evidence>
<feature type="domain" description="Type II/III secretion system secretin-like" evidence="5">
    <location>
        <begin position="216"/>
        <end position="380"/>
    </location>
</feature>
<name>A0A518JSI5_9BACT</name>
<dbReference type="GO" id="GO:0009306">
    <property type="term" value="P:protein secretion"/>
    <property type="evidence" value="ECO:0007669"/>
    <property type="project" value="InterPro"/>
</dbReference>
<evidence type="ECO:0000313" key="7">
    <source>
        <dbReference type="Proteomes" id="UP000315082"/>
    </source>
</evidence>
<accession>A0A518JSI5</accession>
<protein>
    <submittedName>
        <fullName evidence="6">Type II secretion system protein D</fullName>
    </submittedName>
</protein>
<keyword evidence="2" id="KW-0732">Signal</keyword>
<dbReference type="Pfam" id="PF00263">
    <property type="entry name" value="Secretin"/>
    <property type="match status" value="1"/>
</dbReference>
<keyword evidence="3" id="KW-0472">Membrane</keyword>
<dbReference type="PANTHER" id="PTHR30332">
    <property type="entry name" value="PROBABLE GENERAL SECRETION PATHWAY PROTEIN D"/>
    <property type="match status" value="1"/>
</dbReference>
<dbReference type="Proteomes" id="UP000315082">
    <property type="component" value="Chromosome"/>
</dbReference>
<evidence type="ECO:0000256" key="4">
    <source>
        <dbReference type="RuleBase" id="RU004003"/>
    </source>
</evidence>
<sequence>MSPLVDEIFEETEIREAIQSLALQAKVSVVIDDQVSGVATAVFEEVPFEQALEQILLPLGYIWGMRNGQYLVGSSDPSSTLFRYLSIKMDYQPQHYAPADLLPLLPEKLQQYVRIVGKRNLVVIHAPQELADEILRELQNADQPQPQVILEAMVTVHSPDTSYQFGMDLQQILADGTSRGINAGLSGLALSGTLSPGSIGDLFGNFGTTAYFLRCLEQEGYLDITASPRVMAKNGEEAQISINRETFFSTQPVNSDVFYRQDIEKVESGIVLEITPVIRGDMVTVTIKRAEVSEDIRETGTDPDLANPYPLINRRYVTTTVDVRDGETITIGGLTHRQMIDRESRVPILGDIPWIGKMFRQVDKQNAEAEVTVFISPQIVYPNTYGEVRVLQTPPHTDTLQAVAPAR</sequence>
<dbReference type="GO" id="GO:0015627">
    <property type="term" value="C:type II protein secretion system complex"/>
    <property type="evidence" value="ECO:0007669"/>
    <property type="project" value="TreeGrafter"/>
</dbReference>
<keyword evidence="7" id="KW-1185">Reference proteome</keyword>
<evidence type="ECO:0000256" key="3">
    <source>
        <dbReference type="ARBA" id="ARBA00023136"/>
    </source>
</evidence>
<dbReference type="PRINTS" id="PR00811">
    <property type="entry name" value="BCTERIALGSPD"/>
</dbReference>
<evidence type="ECO:0000259" key="5">
    <source>
        <dbReference type="Pfam" id="PF00263"/>
    </source>
</evidence>
<dbReference type="InterPro" id="IPR050810">
    <property type="entry name" value="Bact_Secretion_Sys_Channel"/>
</dbReference>
<dbReference type="PANTHER" id="PTHR30332:SF24">
    <property type="entry name" value="SECRETIN GSPD-RELATED"/>
    <property type="match status" value="1"/>
</dbReference>
<dbReference type="InterPro" id="IPR004846">
    <property type="entry name" value="T2SS/T3SS_dom"/>
</dbReference>
<reference evidence="6 7" key="1">
    <citation type="submission" date="2019-02" db="EMBL/GenBank/DDBJ databases">
        <title>Deep-cultivation of Planctomycetes and their phenomic and genomic characterization uncovers novel biology.</title>
        <authorList>
            <person name="Wiegand S."/>
            <person name="Jogler M."/>
            <person name="Boedeker C."/>
            <person name="Pinto D."/>
            <person name="Vollmers J."/>
            <person name="Rivas-Marin E."/>
            <person name="Kohn T."/>
            <person name="Peeters S.H."/>
            <person name="Heuer A."/>
            <person name="Rast P."/>
            <person name="Oberbeckmann S."/>
            <person name="Bunk B."/>
            <person name="Jeske O."/>
            <person name="Meyerdierks A."/>
            <person name="Storesund J.E."/>
            <person name="Kallscheuer N."/>
            <person name="Luecker S."/>
            <person name="Lage O.M."/>
            <person name="Pohl T."/>
            <person name="Merkel B.J."/>
            <person name="Hornburger P."/>
            <person name="Mueller R.-W."/>
            <person name="Bruemmer F."/>
            <person name="Labrenz M."/>
            <person name="Spormann A.M."/>
            <person name="Op den Camp H."/>
            <person name="Overmann J."/>
            <person name="Amann R."/>
            <person name="Jetten M.S.M."/>
            <person name="Mascher T."/>
            <person name="Medema M.H."/>
            <person name="Devos D.P."/>
            <person name="Kaster A.-K."/>
            <person name="Ovreas L."/>
            <person name="Rohde M."/>
            <person name="Galperin M.Y."/>
            <person name="Jogler C."/>
        </authorList>
    </citation>
    <scope>NUCLEOTIDE SEQUENCE [LARGE SCALE GENOMIC DNA]</scope>
    <source>
        <strain evidence="6 7">Poly24</strain>
    </source>
</reference>
<dbReference type="GO" id="GO:0016020">
    <property type="term" value="C:membrane"/>
    <property type="evidence" value="ECO:0007669"/>
    <property type="project" value="UniProtKB-SubCell"/>
</dbReference>
<organism evidence="6 7">
    <name type="scientific">Rosistilla carotiformis</name>
    <dbReference type="NCBI Taxonomy" id="2528017"/>
    <lineage>
        <taxon>Bacteria</taxon>
        <taxon>Pseudomonadati</taxon>
        <taxon>Planctomycetota</taxon>
        <taxon>Planctomycetia</taxon>
        <taxon>Pirellulales</taxon>
        <taxon>Pirellulaceae</taxon>
        <taxon>Rosistilla</taxon>
    </lineage>
</organism>
<dbReference type="EMBL" id="CP036348">
    <property type="protein sequence ID" value="QDV68502.1"/>
    <property type="molecule type" value="Genomic_DNA"/>
</dbReference>
<comment type="subcellular location">
    <subcellularLocation>
        <location evidence="1">Membrane</location>
    </subcellularLocation>
</comment>
<proteinExistence type="inferred from homology"/>
<dbReference type="KEGG" id="rcf:Poly24_22110"/>
<comment type="similarity">
    <text evidence="4">Belongs to the bacterial secretin family.</text>
</comment>
<evidence type="ECO:0000256" key="2">
    <source>
        <dbReference type="ARBA" id="ARBA00022729"/>
    </source>
</evidence>
<dbReference type="InterPro" id="IPR001775">
    <property type="entry name" value="GspD/PilQ"/>
</dbReference>
<gene>
    <name evidence="6" type="primary">outD</name>
    <name evidence="6" type="ORF">Poly24_22110</name>
</gene>